<keyword evidence="3" id="KW-1185">Reference proteome</keyword>
<dbReference type="RefSeq" id="WP_289268335.1">
    <property type="nucleotide sequence ID" value="NZ_OX365700.1"/>
</dbReference>
<gene>
    <name evidence="2" type="ORF">DNFV4_01840</name>
</gene>
<evidence type="ECO:0000313" key="2">
    <source>
        <dbReference type="EMBL" id="CAI4031417.1"/>
    </source>
</evidence>
<dbReference type="EMBL" id="OX365700">
    <property type="protein sequence ID" value="CAI4031417.1"/>
    <property type="molecule type" value="Genomic_DNA"/>
</dbReference>
<dbReference type="AlphaFoldDB" id="A0AA86MYQ4"/>
<accession>A0AA86MYQ4</accession>
<proteinExistence type="predicted"/>
<evidence type="ECO:0000313" key="3">
    <source>
        <dbReference type="Proteomes" id="UP001179121"/>
    </source>
</evidence>
<organism evidence="2 3">
    <name type="scientific">Nitrospira tepida</name>
    <dbReference type="NCBI Taxonomy" id="2973512"/>
    <lineage>
        <taxon>Bacteria</taxon>
        <taxon>Pseudomonadati</taxon>
        <taxon>Nitrospirota</taxon>
        <taxon>Nitrospiria</taxon>
        <taxon>Nitrospirales</taxon>
        <taxon>Nitrospiraceae</taxon>
        <taxon>Nitrospira</taxon>
    </lineage>
</organism>
<reference evidence="2" key="1">
    <citation type="submission" date="2022-10" db="EMBL/GenBank/DDBJ databases">
        <authorList>
            <person name="Koch H."/>
        </authorList>
    </citation>
    <scope>NUCLEOTIDE SEQUENCE</scope>
    <source>
        <strain evidence="2">DNF</strain>
    </source>
</reference>
<feature type="region of interest" description="Disordered" evidence="1">
    <location>
        <begin position="121"/>
        <end position="165"/>
    </location>
</feature>
<feature type="compositionally biased region" description="Basic and acidic residues" evidence="1">
    <location>
        <begin position="143"/>
        <end position="157"/>
    </location>
</feature>
<evidence type="ECO:0000256" key="1">
    <source>
        <dbReference type="SAM" id="MobiDB-lite"/>
    </source>
</evidence>
<protein>
    <submittedName>
        <fullName evidence="2">Uncharacterized protein</fullName>
    </submittedName>
</protein>
<dbReference type="Proteomes" id="UP001179121">
    <property type="component" value="Chromosome"/>
</dbReference>
<name>A0AA86MYQ4_9BACT</name>
<dbReference type="KEGG" id="nti:DNFV4_01840"/>
<sequence length="165" mass="18265">MALDAELGGKMLQLITSRYNDWKWRKKIEKTLSLPQSGVGDEAQRAVFLYLKQNLKAYKSRRADPDSWMVGGFATKQVIDRIKATPSVAGSSLTEAHVTNLGVDPGDEVNEAWWEDMLAAWFDEPEPEPSEQPGEEGAQAEKAASEDRSGDRPEIRSDSTSPAVK</sequence>